<evidence type="ECO:0000256" key="1">
    <source>
        <dbReference type="PROSITE-ProRule" id="PRU00267"/>
    </source>
</evidence>
<dbReference type="Pfam" id="PF00505">
    <property type="entry name" value="HMG_box"/>
    <property type="match status" value="1"/>
</dbReference>
<comment type="caution">
    <text evidence="3">The sequence shown here is derived from an EMBL/GenBank/DDBJ whole genome shotgun (WGS) entry which is preliminary data.</text>
</comment>
<feature type="domain" description="HMG box" evidence="2">
    <location>
        <begin position="42"/>
        <end position="111"/>
    </location>
</feature>
<dbReference type="GO" id="GO:0003677">
    <property type="term" value="F:DNA binding"/>
    <property type="evidence" value="ECO:0007669"/>
    <property type="project" value="UniProtKB-UniRule"/>
</dbReference>
<dbReference type="InterPro" id="IPR036910">
    <property type="entry name" value="HMG_box_dom_sf"/>
</dbReference>
<gene>
    <name evidence="3" type="ORF">C2G38_2168631</name>
</gene>
<keyword evidence="4" id="KW-1185">Reference proteome</keyword>
<protein>
    <recommendedName>
        <fullName evidence="2">HMG box domain-containing protein</fullName>
    </recommendedName>
</protein>
<dbReference type="AlphaFoldDB" id="A0A397VPK8"/>
<feature type="DNA-binding region" description="HMG box" evidence="1">
    <location>
        <begin position="42"/>
        <end position="111"/>
    </location>
</feature>
<dbReference type="InterPro" id="IPR009071">
    <property type="entry name" value="HMG_box_dom"/>
</dbReference>
<keyword evidence="1" id="KW-0238">DNA-binding</keyword>
<dbReference type="PROSITE" id="PS50118">
    <property type="entry name" value="HMG_BOX_2"/>
    <property type="match status" value="1"/>
</dbReference>
<accession>A0A397VPK8</accession>
<dbReference type="SUPFAM" id="SSF47095">
    <property type="entry name" value="HMG-box"/>
    <property type="match status" value="1"/>
</dbReference>
<dbReference type="Proteomes" id="UP000266673">
    <property type="component" value="Unassembled WGS sequence"/>
</dbReference>
<reference evidence="3 4" key="1">
    <citation type="submission" date="2018-06" db="EMBL/GenBank/DDBJ databases">
        <title>Comparative genomics reveals the genomic features of Rhizophagus irregularis, R. cerebriforme, R. diaphanum and Gigaspora rosea, and their symbiotic lifestyle signature.</title>
        <authorList>
            <person name="Morin E."/>
            <person name="San Clemente H."/>
            <person name="Chen E.C.H."/>
            <person name="De La Providencia I."/>
            <person name="Hainaut M."/>
            <person name="Kuo A."/>
            <person name="Kohler A."/>
            <person name="Murat C."/>
            <person name="Tang N."/>
            <person name="Roy S."/>
            <person name="Loubradou J."/>
            <person name="Henrissat B."/>
            <person name="Grigoriev I.V."/>
            <person name="Corradi N."/>
            <person name="Roux C."/>
            <person name="Martin F.M."/>
        </authorList>
    </citation>
    <scope>NUCLEOTIDE SEQUENCE [LARGE SCALE GENOMIC DNA]</scope>
    <source>
        <strain evidence="3 4">DAOM 194757</strain>
    </source>
</reference>
<sequence>MHFAESSSYGAPSEPLYRLRGTYYPPQHTRCAENHRKEKRPPPRPLNKFLLFRRDFIAKQKKNGRNMNLKDASKFASYEWHNNLTDETHRFFEILEQLAKEKHRQRYGEYTYSPKKNREKKFKNTNIKNTKTGQISIIQFEKPNQIATEFSEPTSEASAIENMNVVTENNHSESPNFGLLNYDELFLFDSSTGLLPLDIQNYFGMNNFEHETTTSFYQENLNGYGCQPNVNF</sequence>
<evidence type="ECO:0000259" key="2">
    <source>
        <dbReference type="PROSITE" id="PS50118"/>
    </source>
</evidence>
<keyword evidence="1" id="KW-0539">Nucleus</keyword>
<dbReference type="Gene3D" id="1.10.30.10">
    <property type="entry name" value="High mobility group box domain"/>
    <property type="match status" value="1"/>
</dbReference>
<name>A0A397VPK8_9GLOM</name>
<organism evidence="3 4">
    <name type="scientific">Gigaspora rosea</name>
    <dbReference type="NCBI Taxonomy" id="44941"/>
    <lineage>
        <taxon>Eukaryota</taxon>
        <taxon>Fungi</taxon>
        <taxon>Fungi incertae sedis</taxon>
        <taxon>Mucoromycota</taxon>
        <taxon>Glomeromycotina</taxon>
        <taxon>Glomeromycetes</taxon>
        <taxon>Diversisporales</taxon>
        <taxon>Gigasporaceae</taxon>
        <taxon>Gigaspora</taxon>
    </lineage>
</organism>
<dbReference type="GO" id="GO:0005634">
    <property type="term" value="C:nucleus"/>
    <property type="evidence" value="ECO:0007669"/>
    <property type="project" value="UniProtKB-UniRule"/>
</dbReference>
<dbReference type="OrthoDB" id="6247875at2759"/>
<dbReference type="SMART" id="SM00398">
    <property type="entry name" value="HMG"/>
    <property type="match status" value="1"/>
</dbReference>
<proteinExistence type="predicted"/>
<evidence type="ECO:0000313" key="4">
    <source>
        <dbReference type="Proteomes" id="UP000266673"/>
    </source>
</evidence>
<evidence type="ECO:0000313" key="3">
    <source>
        <dbReference type="EMBL" id="RIB24424.1"/>
    </source>
</evidence>
<dbReference type="EMBL" id="QKWP01000217">
    <property type="protein sequence ID" value="RIB24424.1"/>
    <property type="molecule type" value="Genomic_DNA"/>
</dbReference>